<dbReference type="InterPro" id="IPR029063">
    <property type="entry name" value="SAM-dependent_MTases_sf"/>
</dbReference>
<evidence type="ECO:0000313" key="2">
    <source>
        <dbReference type="Proteomes" id="UP000027337"/>
    </source>
</evidence>
<dbReference type="Pfam" id="PF13489">
    <property type="entry name" value="Methyltransf_23"/>
    <property type="match status" value="1"/>
</dbReference>
<reference evidence="1 2" key="1">
    <citation type="journal article" date="2014" name="Genome Announc.">
        <title>Draft Genome Sequences of Two Isolates of the Roseobacter Group, Sulfitobacter sp. Strains 3SOLIMAR09 and 1FIGIMAR09, from Harbors of Mallorca Island (Mediterranean Sea).</title>
        <authorList>
            <person name="Mas-Llado M."/>
            <person name="Pina-Villalonga J.M."/>
            <person name="Brunet-Galmes I."/>
            <person name="Nogales B."/>
            <person name="Bosch R."/>
        </authorList>
    </citation>
    <scope>NUCLEOTIDE SEQUENCE [LARGE SCALE GENOMIC DNA]</scope>
    <source>
        <strain evidence="1 2">1FIGIMAR09</strain>
    </source>
</reference>
<dbReference type="GO" id="GO:0016740">
    <property type="term" value="F:transferase activity"/>
    <property type="evidence" value="ECO:0007669"/>
    <property type="project" value="UniProtKB-KW"/>
</dbReference>
<dbReference type="PANTHER" id="PTHR43861">
    <property type="entry name" value="TRANS-ACONITATE 2-METHYLTRANSFERASE-RELATED"/>
    <property type="match status" value="1"/>
</dbReference>
<dbReference type="Gene3D" id="3.40.50.150">
    <property type="entry name" value="Vaccinia Virus protein VP39"/>
    <property type="match status" value="1"/>
</dbReference>
<keyword evidence="1" id="KW-0808">Transferase</keyword>
<dbReference type="AlphaFoldDB" id="A0A061SXG8"/>
<gene>
    <name evidence="1" type="ORF">PM02_03850</name>
</gene>
<name>A0A061SXG8_9RHOB</name>
<accession>A0A061SXG8</accession>
<proteinExistence type="predicted"/>
<sequence length="195" mass="20352">MSDDETLKVYAEKADDYAAVVGDDHDPHLADFAKALPKGGAVLDLGCGPGHVAAALARDGFDVTATDAVPEMVAMANAHPGVSAHCATFDEISGTDLYDGIWANFSLLHASRSDMPRHLAALKSALKPGGVFHIALKSGSGSKRDAIGRLYTYYTDAELTGLLQAAGFSVTNHASGRGKGLDGTYADWIALRAYG</sequence>
<dbReference type="SUPFAM" id="SSF53335">
    <property type="entry name" value="S-adenosyl-L-methionine-dependent methyltransferases"/>
    <property type="match status" value="1"/>
</dbReference>
<dbReference type="EMBL" id="JEMU01000002">
    <property type="protein sequence ID" value="KAJ04580.1"/>
    <property type="molecule type" value="Genomic_DNA"/>
</dbReference>
<dbReference type="Proteomes" id="UP000027337">
    <property type="component" value="Unassembled WGS sequence"/>
</dbReference>
<dbReference type="STRING" id="83219.PM02_03850"/>
<evidence type="ECO:0000313" key="1">
    <source>
        <dbReference type="EMBL" id="KAJ04580.1"/>
    </source>
</evidence>
<dbReference type="eggNOG" id="COG0500">
    <property type="taxonomic scope" value="Bacteria"/>
</dbReference>
<comment type="caution">
    <text evidence="1">The sequence shown here is derived from an EMBL/GenBank/DDBJ whole genome shotgun (WGS) entry which is preliminary data.</text>
</comment>
<dbReference type="CDD" id="cd02440">
    <property type="entry name" value="AdoMet_MTases"/>
    <property type="match status" value="1"/>
</dbReference>
<protein>
    <submittedName>
        <fullName evidence="1">SAM-dependent methlyltransferase</fullName>
    </submittedName>
</protein>
<keyword evidence="2" id="KW-1185">Reference proteome</keyword>
<organism evidence="1 2">
    <name type="scientific">Sulfitobacter mediterraneus</name>
    <dbReference type="NCBI Taxonomy" id="83219"/>
    <lineage>
        <taxon>Bacteria</taxon>
        <taxon>Pseudomonadati</taxon>
        <taxon>Pseudomonadota</taxon>
        <taxon>Alphaproteobacteria</taxon>
        <taxon>Rhodobacterales</taxon>
        <taxon>Roseobacteraceae</taxon>
        <taxon>Sulfitobacter</taxon>
    </lineage>
</organism>
<dbReference type="RefSeq" id="WP_037905331.1">
    <property type="nucleotide sequence ID" value="NZ_JEMU01000002.1"/>
</dbReference>
<dbReference type="PANTHER" id="PTHR43861:SF1">
    <property type="entry name" value="TRANS-ACONITATE 2-METHYLTRANSFERASE"/>
    <property type="match status" value="1"/>
</dbReference>